<name>A0A8H3VCT0_VENIN</name>
<evidence type="ECO:0000256" key="1">
    <source>
        <dbReference type="RuleBase" id="RU365079"/>
    </source>
</evidence>
<dbReference type="Pfam" id="PF03031">
    <property type="entry name" value="NIF"/>
    <property type="match status" value="1"/>
</dbReference>
<dbReference type="PANTHER" id="PTHR12210">
    <property type="entry name" value="DULLARD PROTEIN PHOSPHATASE"/>
    <property type="match status" value="1"/>
</dbReference>
<dbReference type="EMBL" id="WNWS01000011">
    <property type="protein sequence ID" value="KAE9988079.1"/>
    <property type="molecule type" value="Genomic_DNA"/>
</dbReference>
<dbReference type="PROSITE" id="PS50969">
    <property type="entry name" value="FCP1"/>
    <property type="match status" value="1"/>
</dbReference>
<dbReference type="GO" id="GO:0005744">
    <property type="term" value="C:TIM23 mitochondrial import inner membrane translocase complex"/>
    <property type="evidence" value="ECO:0007669"/>
    <property type="project" value="UniProtKB-UniRule"/>
</dbReference>
<keyword evidence="6" id="KW-1185">Reference proteome</keyword>
<evidence type="ECO:0000313" key="4">
    <source>
        <dbReference type="EMBL" id="KAE9988079.1"/>
    </source>
</evidence>
<dbReference type="Gene3D" id="3.40.50.1000">
    <property type="entry name" value="HAD superfamily/HAD-like"/>
    <property type="match status" value="1"/>
</dbReference>
<comment type="subunit">
    <text evidence="1">Component of the TIM23 complex.</text>
</comment>
<feature type="domain" description="FCP1 homology" evidence="2">
    <location>
        <begin position="41"/>
        <end position="208"/>
    </location>
</feature>
<dbReference type="InterPro" id="IPR050365">
    <property type="entry name" value="TIM50"/>
</dbReference>
<comment type="subcellular location">
    <subcellularLocation>
        <location evidence="1">Mitochondrion inner membrane</location>
        <topology evidence="1">Single-pass membrane protein</topology>
    </subcellularLocation>
</comment>
<evidence type="ECO:0000259" key="2">
    <source>
        <dbReference type="PROSITE" id="PS50969"/>
    </source>
</evidence>
<dbReference type="EMBL" id="WNWR01000232">
    <property type="protein sequence ID" value="KAE9987557.1"/>
    <property type="molecule type" value="Genomic_DNA"/>
</dbReference>
<reference evidence="3 6" key="1">
    <citation type="submission" date="2019-07" db="EMBL/GenBank/DDBJ databases">
        <title>Venturia inaequalis Genome Resource.</title>
        <authorList>
            <person name="Lichtner F.J."/>
        </authorList>
    </citation>
    <scope>NUCLEOTIDE SEQUENCE [LARGE SCALE GENOMIC DNA]</scope>
    <source>
        <strain evidence="4 5">120213</strain>
        <strain evidence="3 6">DMI_063113</strain>
    </source>
</reference>
<dbReference type="AlphaFoldDB" id="A0A8H3VCT0"/>
<proteinExistence type="inferred from homology"/>
<evidence type="ECO:0000313" key="6">
    <source>
        <dbReference type="Proteomes" id="UP000490939"/>
    </source>
</evidence>
<sequence>MSTSQPSASASITTTTIMNGGPWPSQRYLEQSEIAALRFENTKFPLLVILDLNGCLVVRQGLVTELREHVKPFLEYLLQEHYVMIWSSAVATNVQRMVNKLLTPEQQTKLVAVWSRGHFNLTPEQYTSKTQVYKQLSGVWGSASIQEQHPFAGLYPWANWNHHNTVLIDDSEEKAKYEPYNHICIPEFFQSETPDKPILPLNAGTTVLSQVAGYLEWLKHSCNVSNSIMNEPFVLNDQYNLNWQEFWADRGRMDFVWDEAEAMEVWPPREE</sequence>
<dbReference type="Proteomes" id="UP000447873">
    <property type="component" value="Unassembled WGS sequence"/>
</dbReference>
<keyword evidence="1" id="KW-0496">Mitochondrion</keyword>
<comment type="caution">
    <text evidence="3">The sequence shown here is derived from an EMBL/GenBank/DDBJ whole genome shotgun (WGS) entry which is preliminary data.</text>
</comment>
<dbReference type="SUPFAM" id="SSF56784">
    <property type="entry name" value="HAD-like"/>
    <property type="match status" value="1"/>
</dbReference>
<accession>A0A8H3VCT0</accession>
<evidence type="ECO:0000313" key="5">
    <source>
        <dbReference type="Proteomes" id="UP000447873"/>
    </source>
</evidence>
<protein>
    <recommendedName>
        <fullName evidence="1">Mitochondrial import inner membrane translocase subunit TIM50</fullName>
    </recommendedName>
</protein>
<keyword evidence="1" id="KW-0811">Translocation</keyword>
<dbReference type="SMART" id="SM00577">
    <property type="entry name" value="CPDc"/>
    <property type="match status" value="1"/>
</dbReference>
<comment type="function">
    <text evidence="1">Essential component of the TIM23 complex, a complex that mediates the translocation of transit peptide-containing proteins across the mitochondrial inner membrane.</text>
</comment>
<evidence type="ECO:0000313" key="3">
    <source>
        <dbReference type="EMBL" id="KAE9987557.1"/>
    </source>
</evidence>
<dbReference type="InterPro" id="IPR023214">
    <property type="entry name" value="HAD_sf"/>
</dbReference>
<keyword evidence="1" id="KW-0813">Transport</keyword>
<keyword evidence="1" id="KW-0653">Protein transport</keyword>
<keyword evidence="1" id="KW-0809">Transit peptide</keyword>
<dbReference type="Proteomes" id="UP000490939">
    <property type="component" value="Unassembled WGS sequence"/>
</dbReference>
<dbReference type="GO" id="GO:0015031">
    <property type="term" value="P:protein transport"/>
    <property type="evidence" value="ECO:0007669"/>
    <property type="project" value="UniProtKB-KW"/>
</dbReference>
<dbReference type="InterPro" id="IPR036412">
    <property type="entry name" value="HAD-like_sf"/>
</dbReference>
<comment type="similarity">
    <text evidence="1">Belongs to the TIM50 family.</text>
</comment>
<dbReference type="InterPro" id="IPR004274">
    <property type="entry name" value="FCP1_dom"/>
</dbReference>
<gene>
    <name evidence="3" type="ORF">EG327_003773</name>
    <name evidence="4" type="ORF">EG328_000549</name>
</gene>
<organism evidence="3 6">
    <name type="scientific">Venturia inaequalis</name>
    <name type="common">Apple scab fungus</name>
    <dbReference type="NCBI Taxonomy" id="5025"/>
    <lineage>
        <taxon>Eukaryota</taxon>
        <taxon>Fungi</taxon>
        <taxon>Dikarya</taxon>
        <taxon>Ascomycota</taxon>
        <taxon>Pezizomycotina</taxon>
        <taxon>Dothideomycetes</taxon>
        <taxon>Pleosporomycetidae</taxon>
        <taxon>Venturiales</taxon>
        <taxon>Venturiaceae</taxon>
        <taxon>Venturia</taxon>
    </lineage>
</organism>